<dbReference type="EMBL" id="BONY01000013">
    <property type="protein sequence ID" value="GIH04539.1"/>
    <property type="molecule type" value="Genomic_DNA"/>
</dbReference>
<dbReference type="PROSITE" id="PS51318">
    <property type="entry name" value="TAT"/>
    <property type="match status" value="1"/>
</dbReference>
<evidence type="ECO:0000313" key="2">
    <source>
        <dbReference type="Proteomes" id="UP000612899"/>
    </source>
</evidence>
<sequence length="410" mass="43107">MDIYTRRKFLLASGVAGAGALAVGGGGLLLSELLGTASSTPESSKKLVIVTLYGGNDGLSMVVPYADAAYQSARPGLAYAPEQVLHLDDSYGLNPKLPGLKRLWDSKRLAIVQAVGYPKPDRSHFRSMDIWQTASPDKPIGRGWVGHWLDATNAPVEAAVSFEPVLPPLLAGETRSGACVSMGGLKLPSWVGLNDLEPLGKRALESGLQAQAANAIADLIRADRMVRQASLVTPSEGPDDLPPLPAVGTGGETTLAGQLTNVIHCIEAGVPTRVYSVSLGGFDTHAAERVGQERLFKQLDESLTPFVERLAKTAAGQHTTVLVYSEFGRRVAGNAAEGTDHGAAGPVLVLGPQVAGGLYGQPPSLTDLDDGDLRATTDFRDVIGTLLSSVLEADPARFLNGYPHKQLPLL</sequence>
<proteinExistence type="predicted"/>
<keyword evidence="2" id="KW-1185">Reference proteome</keyword>
<evidence type="ECO:0008006" key="3">
    <source>
        <dbReference type="Google" id="ProtNLM"/>
    </source>
</evidence>
<organism evidence="1 2">
    <name type="scientific">Rhizocola hellebori</name>
    <dbReference type="NCBI Taxonomy" id="1392758"/>
    <lineage>
        <taxon>Bacteria</taxon>
        <taxon>Bacillati</taxon>
        <taxon>Actinomycetota</taxon>
        <taxon>Actinomycetes</taxon>
        <taxon>Micromonosporales</taxon>
        <taxon>Micromonosporaceae</taxon>
        <taxon>Rhizocola</taxon>
    </lineage>
</organism>
<accession>A0A8J3VEJ2</accession>
<gene>
    <name evidence="1" type="ORF">Rhe02_26060</name>
</gene>
<dbReference type="InterPro" id="IPR010869">
    <property type="entry name" value="DUF1501"/>
</dbReference>
<reference evidence="1" key="1">
    <citation type="submission" date="2021-01" db="EMBL/GenBank/DDBJ databases">
        <title>Whole genome shotgun sequence of Rhizocola hellebori NBRC 109834.</title>
        <authorList>
            <person name="Komaki H."/>
            <person name="Tamura T."/>
        </authorList>
    </citation>
    <scope>NUCLEOTIDE SEQUENCE</scope>
    <source>
        <strain evidence="1">NBRC 109834</strain>
    </source>
</reference>
<dbReference type="PANTHER" id="PTHR43737:SF1">
    <property type="entry name" value="DUF1501 DOMAIN-CONTAINING PROTEIN"/>
    <property type="match status" value="1"/>
</dbReference>
<dbReference type="InterPro" id="IPR006311">
    <property type="entry name" value="TAT_signal"/>
</dbReference>
<comment type="caution">
    <text evidence="1">The sequence shown here is derived from an EMBL/GenBank/DDBJ whole genome shotgun (WGS) entry which is preliminary data.</text>
</comment>
<dbReference type="AlphaFoldDB" id="A0A8J3VEJ2"/>
<dbReference type="Proteomes" id="UP000612899">
    <property type="component" value="Unassembled WGS sequence"/>
</dbReference>
<dbReference type="RefSeq" id="WP_203908419.1">
    <property type="nucleotide sequence ID" value="NZ_BONY01000013.1"/>
</dbReference>
<evidence type="ECO:0000313" key="1">
    <source>
        <dbReference type="EMBL" id="GIH04539.1"/>
    </source>
</evidence>
<protein>
    <recommendedName>
        <fullName evidence="3">DUF1501 domain-containing protein</fullName>
    </recommendedName>
</protein>
<dbReference type="Pfam" id="PF07394">
    <property type="entry name" value="DUF1501"/>
    <property type="match status" value="1"/>
</dbReference>
<dbReference type="PANTHER" id="PTHR43737">
    <property type="entry name" value="BLL7424 PROTEIN"/>
    <property type="match status" value="1"/>
</dbReference>
<name>A0A8J3VEJ2_9ACTN</name>